<dbReference type="Gene3D" id="3.30.450.20">
    <property type="entry name" value="PAS domain"/>
    <property type="match status" value="1"/>
</dbReference>
<proteinExistence type="predicted"/>
<organism evidence="2 3">
    <name type="scientific">Candidatus Nitrobium versatile</name>
    <dbReference type="NCBI Taxonomy" id="2884831"/>
    <lineage>
        <taxon>Bacteria</taxon>
        <taxon>Pseudomonadati</taxon>
        <taxon>Nitrospirota</taxon>
        <taxon>Nitrospiria</taxon>
        <taxon>Nitrospirales</taxon>
        <taxon>Nitrospiraceae</taxon>
        <taxon>Candidatus Nitrobium</taxon>
    </lineage>
</organism>
<reference evidence="2" key="2">
    <citation type="submission" date="2021-08" db="EMBL/GenBank/DDBJ databases">
        <authorList>
            <person name="Dalcin Martins P."/>
        </authorList>
    </citation>
    <scope>NUCLEOTIDE SEQUENCE</scope>
    <source>
        <strain evidence="2">MAG_39</strain>
    </source>
</reference>
<dbReference type="AlphaFoldDB" id="A0A953M3B5"/>
<dbReference type="EMBL" id="JAIOIV010000138">
    <property type="protein sequence ID" value="MBZ0158176.1"/>
    <property type="molecule type" value="Genomic_DNA"/>
</dbReference>
<dbReference type="Proteomes" id="UP000705867">
    <property type="component" value="Unassembled WGS sequence"/>
</dbReference>
<dbReference type="PROSITE" id="PS50113">
    <property type="entry name" value="PAC"/>
    <property type="match status" value="1"/>
</dbReference>
<evidence type="ECO:0000259" key="1">
    <source>
        <dbReference type="PROSITE" id="PS50113"/>
    </source>
</evidence>
<comment type="caution">
    <text evidence="2">The sequence shown here is derived from an EMBL/GenBank/DDBJ whole genome shotgun (WGS) entry which is preliminary data.</text>
</comment>
<evidence type="ECO:0000313" key="2">
    <source>
        <dbReference type="EMBL" id="MBZ0158176.1"/>
    </source>
</evidence>
<sequence length="114" mass="13151">MRQLVREQPSPTPYTGRNLNKDGRIIDVQVDWAYKRDEEGWVIGFVCILSDITERRRMEEAIRYQAHHDLLTGLPTSGISRWPRRPEHCQGDRLIGAQYEAEGGYRGRGNRGAV</sequence>
<accession>A0A953M3B5</accession>
<dbReference type="SUPFAM" id="SSF55785">
    <property type="entry name" value="PYP-like sensor domain (PAS domain)"/>
    <property type="match status" value="1"/>
</dbReference>
<dbReference type="InterPro" id="IPR035965">
    <property type="entry name" value="PAS-like_dom_sf"/>
</dbReference>
<dbReference type="InterPro" id="IPR000014">
    <property type="entry name" value="PAS"/>
</dbReference>
<dbReference type="SMART" id="SM00086">
    <property type="entry name" value="PAC"/>
    <property type="match status" value="1"/>
</dbReference>
<dbReference type="InterPro" id="IPR000700">
    <property type="entry name" value="PAS-assoc_C"/>
</dbReference>
<evidence type="ECO:0000313" key="3">
    <source>
        <dbReference type="Proteomes" id="UP000705867"/>
    </source>
</evidence>
<dbReference type="PANTHER" id="PTHR44757:SF2">
    <property type="entry name" value="BIOFILM ARCHITECTURE MAINTENANCE PROTEIN MBAA"/>
    <property type="match status" value="1"/>
</dbReference>
<feature type="domain" description="PAC" evidence="1">
    <location>
        <begin position="12"/>
        <end position="64"/>
    </location>
</feature>
<name>A0A953M3B5_9BACT</name>
<reference evidence="2" key="1">
    <citation type="journal article" date="2021" name="bioRxiv">
        <title>Unraveling nitrogen, sulfur and carbon metabolic pathways and microbial community transcriptional responses to substrate deprivation and toxicity stresses in a bioreactor mimicking anoxic brackish coastal sediment conditions.</title>
        <authorList>
            <person name="Martins P.D."/>
            <person name="Echeveste M.J."/>
            <person name="Arshad A."/>
            <person name="Kurth J."/>
            <person name="Ouboter H."/>
            <person name="Jetten M.S.M."/>
            <person name="Welte C.U."/>
        </authorList>
    </citation>
    <scope>NUCLEOTIDE SEQUENCE</scope>
    <source>
        <strain evidence="2">MAG_39</strain>
    </source>
</reference>
<protein>
    <submittedName>
        <fullName evidence="2">PAS domain S-box protein</fullName>
    </submittedName>
</protein>
<dbReference type="NCBIfam" id="TIGR00229">
    <property type="entry name" value="sensory_box"/>
    <property type="match status" value="1"/>
</dbReference>
<dbReference type="PANTHER" id="PTHR44757">
    <property type="entry name" value="DIGUANYLATE CYCLASE DGCP"/>
    <property type="match status" value="1"/>
</dbReference>
<dbReference type="InterPro" id="IPR052155">
    <property type="entry name" value="Biofilm_reg_signaling"/>
</dbReference>
<gene>
    <name evidence="2" type="ORF">K8I29_18420</name>
</gene>
<dbReference type="InterPro" id="IPR001610">
    <property type="entry name" value="PAC"/>
</dbReference>